<gene>
    <name evidence="1" type="ORF">TNIN_189251</name>
</gene>
<dbReference type="OrthoDB" id="10354981at2759"/>
<organism evidence="1 2">
    <name type="scientific">Trichonephila inaurata madagascariensis</name>
    <dbReference type="NCBI Taxonomy" id="2747483"/>
    <lineage>
        <taxon>Eukaryota</taxon>
        <taxon>Metazoa</taxon>
        <taxon>Ecdysozoa</taxon>
        <taxon>Arthropoda</taxon>
        <taxon>Chelicerata</taxon>
        <taxon>Arachnida</taxon>
        <taxon>Araneae</taxon>
        <taxon>Araneomorphae</taxon>
        <taxon>Entelegynae</taxon>
        <taxon>Araneoidea</taxon>
        <taxon>Nephilidae</taxon>
        <taxon>Trichonephila</taxon>
        <taxon>Trichonephila inaurata</taxon>
    </lineage>
</organism>
<sequence>MSADEKPRTTLPQPFEIHQNAKEEWTILFGTSLRTEDEWGGTMVADIYAVDCSFRTIYSRPTFESGKGRGDELVRRRPLDHWRCPLILVSGAEGHWMVGFPFLLCGLNHVPSF</sequence>
<accession>A0A8X6WPT1</accession>
<dbReference type="AlphaFoldDB" id="A0A8X6WPT1"/>
<keyword evidence="2" id="KW-1185">Reference proteome</keyword>
<proteinExistence type="predicted"/>
<dbReference type="Proteomes" id="UP000886998">
    <property type="component" value="Unassembled WGS sequence"/>
</dbReference>
<evidence type="ECO:0000313" key="1">
    <source>
        <dbReference type="EMBL" id="GFY38575.1"/>
    </source>
</evidence>
<dbReference type="EMBL" id="BMAV01000931">
    <property type="protein sequence ID" value="GFY38575.1"/>
    <property type="molecule type" value="Genomic_DNA"/>
</dbReference>
<evidence type="ECO:0000313" key="2">
    <source>
        <dbReference type="Proteomes" id="UP000886998"/>
    </source>
</evidence>
<reference evidence="1" key="1">
    <citation type="submission" date="2020-08" db="EMBL/GenBank/DDBJ databases">
        <title>Multicomponent nature underlies the extraordinary mechanical properties of spider dragline silk.</title>
        <authorList>
            <person name="Kono N."/>
            <person name="Nakamura H."/>
            <person name="Mori M."/>
            <person name="Yoshida Y."/>
            <person name="Ohtoshi R."/>
            <person name="Malay A.D."/>
            <person name="Moran D.A.P."/>
            <person name="Tomita M."/>
            <person name="Numata K."/>
            <person name="Arakawa K."/>
        </authorList>
    </citation>
    <scope>NUCLEOTIDE SEQUENCE</scope>
</reference>
<name>A0A8X6WPT1_9ARAC</name>
<comment type="caution">
    <text evidence="1">The sequence shown here is derived from an EMBL/GenBank/DDBJ whole genome shotgun (WGS) entry which is preliminary data.</text>
</comment>
<protein>
    <submittedName>
        <fullName evidence="1">Uncharacterized protein</fullName>
    </submittedName>
</protein>